<proteinExistence type="predicted"/>
<reference evidence="1" key="1">
    <citation type="submission" date="2014-11" db="EMBL/GenBank/DDBJ databases">
        <authorList>
            <person name="Amaro Gonzalez C."/>
        </authorList>
    </citation>
    <scope>NUCLEOTIDE SEQUENCE</scope>
</reference>
<reference evidence="1" key="2">
    <citation type="journal article" date="2015" name="Fish Shellfish Immunol.">
        <title>Early steps in the European eel (Anguilla anguilla)-Vibrio vulnificus interaction in the gills: Role of the RtxA13 toxin.</title>
        <authorList>
            <person name="Callol A."/>
            <person name="Pajuelo D."/>
            <person name="Ebbesson L."/>
            <person name="Teles M."/>
            <person name="MacKenzie S."/>
            <person name="Amaro C."/>
        </authorList>
    </citation>
    <scope>NUCLEOTIDE SEQUENCE</scope>
</reference>
<evidence type="ECO:0000313" key="1">
    <source>
        <dbReference type="EMBL" id="JAH98950.1"/>
    </source>
</evidence>
<dbReference type="AlphaFoldDB" id="A0A0E9XAT7"/>
<name>A0A0E9XAT7_ANGAN</name>
<accession>A0A0E9XAT7</accession>
<protein>
    <submittedName>
        <fullName evidence="1">Uncharacterized protein</fullName>
    </submittedName>
</protein>
<dbReference type="EMBL" id="GBXM01009627">
    <property type="protein sequence ID" value="JAH98950.1"/>
    <property type="molecule type" value="Transcribed_RNA"/>
</dbReference>
<organism evidence="1">
    <name type="scientific">Anguilla anguilla</name>
    <name type="common">European freshwater eel</name>
    <name type="synonym">Muraena anguilla</name>
    <dbReference type="NCBI Taxonomy" id="7936"/>
    <lineage>
        <taxon>Eukaryota</taxon>
        <taxon>Metazoa</taxon>
        <taxon>Chordata</taxon>
        <taxon>Craniata</taxon>
        <taxon>Vertebrata</taxon>
        <taxon>Euteleostomi</taxon>
        <taxon>Actinopterygii</taxon>
        <taxon>Neopterygii</taxon>
        <taxon>Teleostei</taxon>
        <taxon>Anguilliformes</taxon>
        <taxon>Anguillidae</taxon>
        <taxon>Anguilla</taxon>
    </lineage>
</organism>
<sequence>MTECVQIHGPPFSKKGQA</sequence>